<evidence type="ECO:0000256" key="4">
    <source>
        <dbReference type="ARBA" id="ARBA00022553"/>
    </source>
</evidence>
<dbReference type="FunFam" id="3.30.565.10:FF:000010">
    <property type="entry name" value="Sensor histidine kinase RcsC"/>
    <property type="match status" value="1"/>
</dbReference>
<feature type="modified residue" description="Phosphohistidine" evidence="10">
    <location>
        <position position="928"/>
    </location>
</feature>
<dbReference type="eggNOG" id="COG4192">
    <property type="taxonomic scope" value="Bacteria"/>
</dbReference>
<feature type="domain" description="HAMP" evidence="16">
    <location>
        <begin position="375"/>
        <end position="427"/>
    </location>
</feature>
<dbReference type="SUPFAM" id="SSF47384">
    <property type="entry name" value="Homodimeric domain of signal transducing histidine kinase"/>
    <property type="match status" value="1"/>
</dbReference>
<dbReference type="EC" id="2.7.13.3" evidence="3"/>
<dbReference type="Pfam" id="PF02518">
    <property type="entry name" value="HATPase_c"/>
    <property type="match status" value="1"/>
</dbReference>
<dbReference type="InterPro" id="IPR036097">
    <property type="entry name" value="HisK_dim/P_sf"/>
</dbReference>
<dbReference type="GO" id="GO:0005886">
    <property type="term" value="C:plasma membrane"/>
    <property type="evidence" value="ECO:0007669"/>
    <property type="project" value="UniProtKB-SubCell"/>
</dbReference>
<dbReference type="PROSITE" id="PS50109">
    <property type="entry name" value="HIS_KIN"/>
    <property type="match status" value="1"/>
</dbReference>
<dbReference type="Proteomes" id="UP000015455">
    <property type="component" value="Unassembled WGS sequence"/>
</dbReference>
<keyword evidence="6" id="KW-0418">Kinase</keyword>
<evidence type="ECO:0000259" key="17">
    <source>
        <dbReference type="PROSITE" id="PS50894"/>
    </source>
</evidence>
<feature type="transmembrane region" description="Helical" evidence="13">
    <location>
        <begin position="351"/>
        <end position="373"/>
    </location>
</feature>
<dbReference type="GO" id="GO:0005524">
    <property type="term" value="F:ATP binding"/>
    <property type="evidence" value="ECO:0007669"/>
    <property type="project" value="UniProtKB-KW"/>
</dbReference>
<dbReference type="InterPro" id="IPR038188">
    <property type="entry name" value="TorS_sensor_sf"/>
</dbReference>
<dbReference type="SUPFAM" id="SSF52172">
    <property type="entry name" value="CheY-like"/>
    <property type="match status" value="1"/>
</dbReference>
<dbReference type="InterPro" id="IPR003594">
    <property type="entry name" value="HATPase_dom"/>
</dbReference>
<reference evidence="18 19" key="1">
    <citation type="submission" date="2013-06" db="EMBL/GenBank/DDBJ databases">
        <title>Draft genome sequence of Thauera terpenica.</title>
        <authorList>
            <person name="Liu B."/>
            <person name="Frostegard A.H."/>
            <person name="Shapleigh J.P."/>
        </authorList>
    </citation>
    <scope>NUCLEOTIDE SEQUENCE [LARGE SCALE GENOMIC DNA]</scope>
    <source>
        <strain evidence="18 19">58Eu</strain>
    </source>
</reference>
<dbReference type="Pfam" id="PF01627">
    <property type="entry name" value="Hpt"/>
    <property type="match status" value="1"/>
</dbReference>
<evidence type="ECO:0000259" key="16">
    <source>
        <dbReference type="PROSITE" id="PS50885"/>
    </source>
</evidence>
<keyword evidence="13" id="KW-0812">Transmembrane</keyword>
<dbReference type="Gene3D" id="1.20.58.920">
    <property type="match status" value="1"/>
</dbReference>
<evidence type="ECO:0000256" key="7">
    <source>
        <dbReference type="ARBA" id="ARBA00023012"/>
    </source>
</evidence>
<sequence length="984" mass="105302">MDAPSYAKAPGARRFGLRERLLLGLLLGALGTVVVAVVGWLSFQRVVDSQQDIIRHTLPTADALHDAVRGNARLAAQAPRLARADSTAELEQLRALVNQDLPLIRDRLAALDSPHVEPELRARLQASGDTLSARLDTMAETVAARLRLRDRRAQAGHTLREQIALLNDLAQTQSDNAMALLVSTLTSLLHGDGGVLSFGARERRAAGDRLLDRDLDSLERMHELGLTVHGLGALVDRLDELDTMAGVDAARSDFESRLALLARRVGDIAAPGARQQASALHQALAAALAPEGAFALRNTELELRARSDALQVEVGTLTTELDALAGELIHRGGRILAAAGLKAERSATTGVIAFGVIGAALLIITALVSIQVLRRHTLGRLLALESATLALAAGQRDVSIDTSGDDELASLSRALERFRNDAVERDRLAEALRRQSEDLEHQVALRTMELSSSNAALAHEMEEHAAARIEAEKADRAKTAFLGTLSHELRTPMAGILGLLEVLEDTRLLPAQQHYIAHMRAAATLLLELLEDMLDFARIEAGGVHVERSAFTLRDTIEDVFAVQGTRAAARGLELRADISPELPQHLLGDHRKLSQILLNLVGNAIKFSDEGAVIVRIRPGATPGALVFAIEDHGIGIEPARQREVFEAFVQVRDSGRHHGGTGLGLAVCKRLVEAMGGDIHIRSAPGAGTTVSFELVFEAAQPPAALALDASGETLTDCHRVLLVEDDEVNRLVAERFLQALGQQVVCASDIDSALKLVAQLAVDIALVDMNLPDGDGRDLLQRLRRLPHGRHIPAVLMSAHVPPQEVPSLLDAGFAAFLSKPFSRSQLQHLLVSQLGSTAPRAKDASVQGMDAEDTDAKPAAQDQAGTDSAPWIAPHFLEAEREALGDAVLQQIAHVFQTQGDALVAELVSTAQAGQVKGCGKLAHKLRGAASNLGLTRLERLAAELEDDIATGMPGETLADRVAALQQAYLHSVQALQSEL</sequence>
<dbReference type="Gene3D" id="3.40.50.2300">
    <property type="match status" value="1"/>
</dbReference>
<evidence type="ECO:0000256" key="12">
    <source>
        <dbReference type="SAM" id="MobiDB-lite"/>
    </source>
</evidence>
<dbReference type="InterPro" id="IPR003661">
    <property type="entry name" value="HisK_dim/P_dom"/>
</dbReference>
<keyword evidence="4 11" id="KW-0597">Phosphoprotein</keyword>
<feature type="domain" description="Response regulatory" evidence="15">
    <location>
        <begin position="722"/>
        <end position="838"/>
    </location>
</feature>
<dbReference type="CDD" id="cd00088">
    <property type="entry name" value="HPT"/>
    <property type="match status" value="1"/>
</dbReference>
<keyword evidence="7" id="KW-0902">Two-component regulatory system</keyword>
<comment type="subcellular location">
    <subcellularLocation>
        <location evidence="2">Membrane</location>
    </subcellularLocation>
</comment>
<name>T0AX64_9RHOO</name>
<dbReference type="CDD" id="cd00082">
    <property type="entry name" value="HisKA"/>
    <property type="match status" value="1"/>
</dbReference>
<dbReference type="SUPFAM" id="SSF47226">
    <property type="entry name" value="Histidine-containing phosphotransfer domain, HPT domain"/>
    <property type="match status" value="1"/>
</dbReference>
<dbReference type="SMART" id="SM00073">
    <property type="entry name" value="HPT"/>
    <property type="match status" value="1"/>
</dbReference>
<evidence type="ECO:0000256" key="13">
    <source>
        <dbReference type="SAM" id="Phobius"/>
    </source>
</evidence>
<dbReference type="InterPro" id="IPR036641">
    <property type="entry name" value="HPT_dom_sf"/>
</dbReference>
<dbReference type="Gene3D" id="1.10.287.130">
    <property type="match status" value="1"/>
</dbReference>
<feature type="transmembrane region" description="Helical" evidence="13">
    <location>
        <begin position="21"/>
        <end position="43"/>
    </location>
</feature>
<dbReference type="SMART" id="SM00448">
    <property type="entry name" value="REC"/>
    <property type="match status" value="1"/>
</dbReference>
<evidence type="ECO:0000259" key="15">
    <source>
        <dbReference type="PROSITE" id="PS50110"/>
    </source>
</evidence>
<dbReference type="PROSITE" id="PS50894">
    <property type="entry name" value="HPT"/>
    <property type="match status" value="1"/>
</dbReference>
<dbReference type="InterPro" id="IPR014302">
    <property type="entry name" value="Sig_transdc_His_kinase_TorS"/>
</dbReference>
<evidence type="ECO:0000256" key="3">
    <source>
        <dbReference type="ARBA" id="ARBA00012438"/>
    </source>
</evidence>
<feature type="domain" description="Histidine kinase" evidence="14">
    <location>
        <begin position="484"/>
        <end position="701"/>
    </location>
</feature>
<dbReference type="Gene3D" id="1.20.120.160">
    <property type="entry name" value="HPT domain"/>
    <property type="match status" value="1"/>
</dbReference>
<comment type="caution">
    <text evidence="18">The sequence shown here is derived from an EMBL/GenBank/DDBJ whole genome shotgun (WGS) entry which is preliminary data.</text>
</comment>
<dbReference type="InterPro" id="IPR005467">
    <property type="entry name" value="His_kinase_dom"/>
</dbReference>
<keyword evidence="13" id="KW-0472">Membrane</keyword>
<dbReference type="SMART" id="SM00304">
    <property type="entry name" value="HAMP"/>
    <property type="match status" value="1"/>
</dbReference>
<dbReference type="Pfam" id="PF00512">
    <property type="entry name" value="HisKA"/>
    <property type="match status" value="1"/>
</dbReference>
<keyword evidence="5" id="KW-0808">Transferase</keyword>
<dbReference type="PATRIC" id="fig|1348657.5.peg.2364"/>
<dbReference type="CDD" id="cd16922">
    <property type="entry name" value="HATPase_EvgS-ArcB-TorS-like"/>
    <property type="match status" value="1"/>
</dbReference>
<dbReference type="GO" id="GO:0000155">
    <property type="term" value="F:phosphorelay sensor kinase activity"/>
    <property type="evidence" value="ECO:0007669"/>
    <property type="project" value="InterPro"/>
</dbReference>
<gene>
    <name evidence="18" type="ORF">M622_16390</name>
</gene>
<evidence type="ECO:0000256" key="1">
    <source>
        <dbReference type="ARBA" id="ARBA00000085"/>
    </source>
</evidence>
<evidence type="ECO:0000256" key="10">
    <source>
        <dbReference type="PROSITE-ProRule" id="PRU00110"/>
    </source>
</evidence>
<dbReference type="PROSITE" id="PS50110">
    <property type="entry name" value="RESPONSE_REGULATORY"/>
    <property type="match status" value="1"/>
</dbReference>
<keyword evidence="19" id="KW-1185">Reference proteome</keyword>
<protein>
    <recommendedName>
        <fullName evidence="9">Virulence sensor protein BvgS</fullName>
        <ecNumber evidence="3">2.7.13.3</ecNumber>
    </recommendedName>
</protein>
<dbReference type="PROSITE" id="PS50885">
    <property type="entry name" value="HAMP"/>
    <property type="match status" value="1"/>
</dbReference>
<feature type="region of interest" description="Disordered" evidence="12">
    <location>
        <begin position="845"/>
        <end position="871"/>
    </location>
</feature>
<evidence type="ECO:0000313" key="18">
    <source>
        <dbReference type="EMBL" id="EPZ15133.1"/>
    </source>
</evidence>
<evidence type="ECO:0000313" key="19">
    <source>
        <dbReference type="Proteomes" id="UP000015455"/>
    </source>
</evidence>
<dbReference type="SUPFAM" id="SSF55874">
    <property type="entry name" value="ATPase domain of HSP90 chaperone/DNA topoisomerase II/histidine kinase"/>
    <property type="match status" value="1"/>
</dbReference>
<evidence type="ECO:0000256" key="9">
    <source>
        <dbReference type="ARBA" id="ARBA00070152"/>
    </source>
</evidence>
<dbReference type="OrthoDB" id="8577169at2"/>
<comment type="function">
    <text evidence="8">Member of the two-component regulatory system BvgS/BvgA. Phosphorylates BvgA via a four-step phosphorelay in response to environmental signals.</text>
</comment>
<dbReference type="Pfam" id="PF00672">
    <property type="entry name" value="HAMP"/>
    <property type="match status" value="1"/>
</dbReference>
<dbReference type="SMART" id="SM00387">
    <property type="entry name" value="HATPase_c"/>
    <property type="match status" value="1"/>
</dbReference>
<dbReference type="PANTHER" id="PTHR45339">
    <property type="entry name" value="HYBRID SIGNAL TRANSDUCTION HISTIDINE KINASE J"/>
    <property type="match status" value="1"/>
</dbReference>
<evidence type="ECO:0000256" key="11">
    <source>
        <dbReference type="PROSITE-ProRule" id="PRU00169"/>
    </source>
</evidence>
<dbReference type="CDD" id="cd17546">
    <property type="entry name" value="REC_hyHK_CKI1_RcsC-like"/>
    <property type="match status" value="1"/>
</dbReference>
<organism evidence="18 19">
    <name type="scientific">Thauera terpenica 58Eu</name>
    <dbReference type="NCBI Taxonomy" id="1348657"/>
    <lineage>
        <taxon>Bacteria</taxon>
        <taxon>Pseudomonadati</taxon>
        <taxon>Pseudomonadota</taxon>
        <taxon>Betaproteobacteria</taxon>
        <taxon>Rhodocyclales</taxon>
        <taxon>Zoogloeaceae</taxon>
        <taxon>Thauera</taxon>
    </lineage>
</organism>
<keyword evidence="13" id="KW-1133">Transmembrane helix</keyword>
<dbReference type="STRING" id="1348657.M622_16390"/>
<dbReference type="RefSeq" id="WP_021249777.1">
    <property type="nucleotide sequence ID" value="NZ_ATJV01000060.1"/>
</dbReference>
<evidence type="ECO:0000256" key="5">
    <source>
        <dbReference type="ARBA" id="ARBA00022679"/>
    </source>
</evidence>
<dbReference type="PRINTS" id="PR00344">
    <property type="entry name" value="BCTRLSENSOR"/>
</dbReference>
<evidence type="ECO:0000256" key="8">
    <source>
        <dbReference type="ARBA" id="ARBA00058004"/>
    </source>
</evidence>
<evidence type="ECO:0000256" key="6">
    <source>
        <dbReference type="ARBA" id="ARBA00022777"/>
    </source>
</evidence>
<dbReference type="InterPro" id="IPR011006">
    <property type="entry name" value="CheY-like_superfamily"/>
</dbReference>
<feature type="domain" description="HPt" evidence="17">
    <location>
        <begin position="889"/>
        <end position="984"/>
    </location>
</feature>
<dbReference type="AlphaFoldDB" id="T0AX64"/>
<dbReference type="Pfam" id="PF00072">
    <property type="entry name" value="Response_reg"/>
    <property type="match status" value="1"/>
</dbReference>
<proteinExistence type="predicted"/>
<dbReference type="PIRSF" id="PIRSF036437">
    <property type="entry name" value="HK_TorS"/>
    <property type="match status" value="1"/>
</dbReference>
<dbReference type="PANTHER" id="PTHR45339:SF5">
    <property type="entry name" value="HISTIDINE KINASE"/>
    <property type="match status" value="1"/>
</dbReference>
<evidence type="ECO:0000256" key="2">
    <source>
        <dbReference type="ARBA" id="ARBA00004370"/>
    </source>
</evidence>
<dbReference type="InterPro" id="IPR004358">
    <property type="entry name" value="Sig_transdc_His_kin-like_C"/>
</dbReference>
<dbReference type="Gene3D" id="3.30.565.10">
    <property type="entry name" value="Histidine kinase-like ATPase, C-terminal domain"/>
    <property type="match status" value="1"/>
</dbReference>
<dbReference type="SMART" id="SM00388">
    <property type="entry name" value="HisKA"/>
    <property type="match status" value="1"/>
</dbReference>
<dbReference type="InterPro" id="IPR036890">
    <property type="entry name" value="HATPase_C_sf"/>
</dbReference>
<dbReference type="EMBL" id="ATJV01000060">
    <property type="protein sequence ID" value="EPZ15133.1"/>
    <property type="molecule type" value="Genomic_DNA"/>
</dbReference>
<comment type="catalytic activity">
    <reaction evidence="1">
        <text>ATP + protein L-histidine = ADP + protein N-phospho-L-histidine.</text>
        <dbReference type="EC" id="2.7.13.3"/>
    </reaction>
</comment>
<accession>T0AX64</accession>
<feature type="modified residue" description="4-aspartylphosphate" evidence="11">
    <location>
        <position position="771"/>
    </location>
</feature>
<dbReference type="Gene3D" id="6.10.340.10">
    <property type="match status" value="1"/>
</dbReference>
<dbReference type="InterPro" id="IPR008207">
    <property type="entry name" value="Sig_transdc_His_kin_Hpt_dom"/>
</dbReference>
<dbReference type="eggNOG" id="COG2205">
    <property type="taxonomic scope" value="Bacteria"/>
</dbReference>
<dbReference type="InterPro" id="IPR003660">
    <property type="entry name" value="HAMP_dom"/>
</dbReference>
<dbReference type="InterPro" id="IPR001789">
    <property type="entry name" value="Sig_transdc_resp-reg_receiver"/>
</dbReference>
<dbReference type="Pfam" id="PF21689">
    <property type="entry name" value="TorS_sensor_domain"/>
    <property type="match status" value="1"/>
</dbReference>
<evidence type="ECO:0000259" key="14">
    <source>
        <dbReference type="PROSITE" id="PS50109"/>
    </source>
</evidence>